<evidence type="ECO:0000313" key="2">
    <source>
        <dbReference type="Proteomes" id="UP000469949"/>
    </source>
</evidence>
<comment type="caution">
    <text evidence="1">The sequence shown here is derived from an EMBL/GenBank/DDBJ whole genome shotgun (WGS) entry which is preliminary data.</text>
</comment>
<dbReference type="EMBL" id="WEKV01000020">
    <property type="protein sequence ID" value="KAB7782799.1"/>
    <property type="molecule type" value="Genomic_DNA"/>
</dbReference>
<evidence type="ECO:0000313" key="1">
    <source>
        <dbReference type="EMBL" id="KAB7782799.1"/>
    </source>
</evidence>
<proteinExistence type="predicted"/>
<accession>A0A514KHV9</accession>
<protein>
    <submittedName>
        <fullName evidence="1">Uncharacterized protein</fullName>
    </submittedName>
</protein>
<name>A0A514KHV9_9HYPH</name>
<dbReference type="Proteomes" id="UP000469949">
    <property type="component" value="Unassembled WGS sequence"/>
</dbReference>
<gene>
    <name evidence="1" type="ORF">F8B43_5554</name>
</gene>
<dbReference type="AlphaFoldDB" id="A0A514KHV9"/>
<reference evidence="1 2" key="1">
    <citation type="submission" date="2019-10" db="EMBL/GenBank/DDBJ databases">
        <title>Draft Genome Sequence of the Caffeine Degrading Methylotroph Methylorubrum populi PINKEL.</title>
        <authorList>
            <person name="Dawson S.C."/>
            <person name="Zhang X."/>
            <person name="Wright M.E."/>
            <person name="Sharma G."/>
            <person name="Langner J.T."/>
            <person name="Ditty J.L."/>
            <person name="Subuyuj G.A."/>
        </authorList>
    </citation>
    <scope>NUCLEOTIDE SEQUENCE [LARGE SCALE GENOMIC DNA]</scope>
    <source>
        <strain evidence="1 2">Pinkel</strain>
    </source>
</reference>
<organism evidence="1 2">
    <name type="scientific">Methylorubrum populi</name>
    <dbReference type="NCBI Taxonomy" id="223967"/>
    <lineage>
        <taxon>Bacteria</taxon>
        <taxon>Pseudomonadati</taxon>
        <taxon>Pseudomonadota</taxon>
        <taxon>Alphaproteobacteria</taxon>
        <taxon>Hyphomicrobiales</taxon>
        <taxon>Methylobacteriaceae</taxon>
        <taxon>Methylorubrum</taxon>
    </lineage>
</organism>
<sequence>MEEVDFANVTADSYNAAVDGPRRLGDQRAILGAAVGFGLNRNTPQFRVALADQWEPSAFT</sequence>